<proteinExistence type="predicted"/>
<keyword evidence="2" id="KW-1185">Reference proteome</keyword>
<accession>A0A0N5D0Z4</accession>
<evidence type="ECO:0000313" key="3">
    <source>
        <dbReference type="WBParaSite" id="TCLT_0000649301-mRNA-1"/>
    </source>
</evidence>
<dbReference type="OMA" id="HEMLAKW"/>
<dbReference type="OrthoDB" id="5843434at2759"/>
<dbReference type="WBParaSite" id="TCLT_0000649301-mRNA-1">
    <property type="protein sequence ID" value="TCLT_0000649301-mRNA-1"/>
    <property type="gene ID" value="TCLT_0000649301"/>
</dbReference>
<evidence type="ECO:0000313" key="2">
    <source>
        <dbReference type="Proteomes" id="UP000276776"/>
    </source>
</evidence>
<name>A0A0N5D0Z4_THECL</name>
<protein>
    <submittedName>
        <fullName evidence="3">HMG box domain-containing protein</fullName>
    </submittedName>
</protein>
<dbReference type="EMBL" id="UYYF01004419">
    <property type="protein sequence ID" value="VDN03838.1"/>
    <property type="molecule type" value="Genomic_DNA"/>
</dbReference>
<reference evidence="3" key="1">
    <citation type="submission" date="2017-02" db="UniProtKB">
        <authorList>
            <consortium name="WormBaseParasite"/>
        </authorList>
    </citation>
    <scope>IDENTIFICATION</scope>
</reference>
<sequence length="284" mass="31482">MSSTIGSDVVSGAASSSGAVLTEFDAEYACTDHAVVRQVVQTAVRNYFSSSCIYPAHMTLCIDFTENASLRSGSALQYQAPSIQINVERKSDSDSLNSITAKGNSSVISSSSTGISPIRQRKVGRRTQGRIFNAAKRLPVYTITEEENMKPTKAVTKIFKSKKMELCTLKCPEKKIAEKKVFKYESAGYKKLLSEDMMQQWHKKYEEDKQELYSDRQLTPKDLSSSSMTARSDLSLVQREKGTITEDVQTSGWPQTSGIVEFEPKNTFGNVSKAIQIRGNFSCI</sequence>
<reference evidence="1 2" key="2">
    <citation type="submission" date="2018-11" db="EMBL/GenBank/DDBJ databases">
        <authorList>
            <consortium name="Pathogen Informatics"/>
        </authorList>
    </citation>
    <scope>NUCLEOTIDE SEQUENCE [LARGE SCALE GENOMIC DNA]</scope>
</reference>
<evidence type="ECO:0000313" key="1">
    <source>
        <dbReference type="EMBL" id="VDN03838.1"/>
    </source>
</evidence>
<dbReference type="AlphaFoldDB" id="A0A0N5D0Z4"/>
<gene>
    <name evidence="1" type="ORF">TCLT_LOCUS6482</name>
</gene>
<dbReference type="Proteomes" id="UP000276776">
    <property type="component" value="Unassembled WGS sequence"/>
</dbReference>
<organism evidence="3">
    <name type="scientific">Thelazia callipaeda</name>
    <name type="common">Oriental eyeworm</name>
    <name type="synonym">Parasitic nematode</name>
    <dbReference type="NCBI Taxonomy" id="103827"/>
    <lineage>
        <taxon>Eukaryota</taxon>
        <taxon>Metazoa</taxon>
        <taxon>Ecdysozoa</taxon>
        <taxon>Nematoda</taxon>
        <taxon>Chromadorea</taxon>
        <taxon>Rhabditida</taxon>
        <taxon>Spirurina</taxon>
        <taxon>Spiruromorpha</taxon>
        <taxon>Thelazioidea</taxon>
        <taxon>Thelaziidae</taxon>
        <taxon>Thelazia</taxon>
    </lineage>
</organism>